<feature type="domain" description="TF-B3" evidence="11">
    <location>
        <begin position="135"/>
        <end position="237"/>
    </location>
</feature>
<feature type="compositionally biased region" description="Basic and acidic residues" evidence="10">
    <location>
        <begin position="791"/>
        <end position="800"/>
    </location>
</feature>
<dbReference type="AlphaFoldDB" id="A0AAD5D4X6"/>
<sequence>VLEGCELSTSGLGQQQQQQPPEEEKKCLNSELWHACAGPLVSLPIVGSRVVYFPQGHSEQVAATTNKEVDAHIPNYPSLPPQLICQLHNVTMHADVETDEVYAQMTLQPLTPQEQKDTFLPVELGTPSRQPTNYFCKTLTASDTSTHGGFSVPRRAAEKVFPPLDFSQQPPAQELIARDLHDVEWKFRHIFRGQPKRHLLTTGWSVFVSAKRLVAGDSVLFIWNEKNQLLLGIRRATRPQTVMPSSVLSSDSMHIGLLAAAAHAAATNSCFTIFYNPRASPCEFVIPLSKYVKAVYHTRVSVGMRFRMLFETEESSVRRYMGTITGIGDLDPVRWPNSHWRSVKVGWDESTAGERQPRVSLWEIEPLTTFPMYPSLFPLRLKRPWYPGASSFQDSRDDAVNGMAWMRGETGEPGLHSLNFQSVGMLPWMQQRMDPSFLQSNLNQQYQAALAANLQNLGSGDALKQQLMQYQLQQQQQQPVQFSQQHSVSSTSNPLFQHAQQPIQQLIPQQFMHGQTQIPQQVNSQQEEQQHQQPQQQQVNSQQPSNLFPESYLIQHEQLQSRPQQSVPSHSFQKTEFMDPSAKFTSNVTPSVMQNMLGSLNNEGSSNLLSFSRTEHQPNEQSWVSRFAQPQANVSTGAPTGLQYPKKTTGLDQETSSLDAPNQGLFGGANIDSTGLLLPATVSNIGTSQAETDLTTTMPSGTSGFQNASYFGYMQDSSELLQHTGQIDPPNPNRLLEDPQRSGWQLVFVDRENDVLLLGDGPWEYILSPEDVQKLGKQELEGYSQNSGERIGNDGRDHLSGLHPSMGSLDF</sequence>
<dbReference type="PROSITE" id="PS50863">
    <property type="entry name" value="B3"/>
    <property type="match status" value="1"/>
</dbReference>
<dbReference type="FunFam" id="2.40.330.10:FF:000001">
    <property type="entry name" value="Auxin response factor"/>
    <property type="match status" value="1"/>
</dbReference>
<dbReference type="Pfam" id="PF06507">
    <property type="entry name" value="ARF_AD"/>
    <property type="match status" value="1"/>
</dbReference>
<dbReference type="GO" id="GO:0006355">
    <property type="term" value="P:regulation of DNA-templated transcription"/>
    <property type="evidence" value="ECO:0007669"/>
    <property type="project" value="InterPro"/>
</dbReference>
<evidence type="ECO:0000256" key="6">
    <source>
        <dbReference type="ARBA" id="ARBA00023163"/>
    </source>
</evidence>
<dbReference type="Proteomes" id="UP001206925">
    <property type="component" value="Unassembled WGS sequence"/>
</dbReference>
<organism evidence="12 13">
    <name type="scientific">Ambrosia artemisiifolia</name>
    <name type="common">Common ragweed</name>
    <dbReference type="NCBI Taxonomy" id="4212"/>
    <lineage>
        <taxon>Eukaryota</taxon>
        <taxon>Viridiplantae</taxon>
        <taxon>Streptophyta</taxon>
        <taxon>Embryophyta</taxon>
        <taxon>Tracheophyta</taxon>
        <taxon>Spermatophyta</taxon>
        <taxon>Magnoliopsida</taxon>
        <taxon>eudicotyledons</taxon>
        <taxon>Gunneridae</taxon>
        <taxon>Pentapetalae</taxon>
        <taxon>asterids</taxon>
        <taxon>campanulids</taxon>
        <taxon>Asterales</taxon>
        <taxon>Asteraceae</taxon>
        <taxon>Asteroideae</taxon>
        <taxon>Heliantheae alliance</taxon>
        <taxon>Heliantheae</taxon>
        <taxon>Ambrosia</taxon>
    </lineage>
</organism>
<accession>A0AAD5D4X6</accession>
<keyword evidence="7 9" id="KW-0539">Nucleus</keyword>
<keyword evidence="4 9" id="KW-0805">Transcription regulation</keyword>
<protein>
    <recommendedName>
        <fullName evidence="9">Auxin response factor</fullName>
    </recommendedName>
</protein>
<feature type="region of interest" description="Disordered" evidence="10">
    <location>
        <begin position="516"/>
        <end position="544"/>
    </location>
</feature>
<dbReference type="Pfam" id="PF02362">
    <property type="entry name" value="B3"/>
    <property type="match status" value="1"/>
</dbReference>
<evidence type="ECO:0000256" key="7">
    <source>
        <dbReference type="ARBA" id="ARBA00023242"/>
    </source>
</evidence>
<keyword evidence="8 9" id="KW-0927">Auxin signaling pathway</keyword>
<evidence type="ECO:0000256" key="3">
    <source>
        <dbReference type="ARBA" id="ARBA00022473"/>
    </source>
</evidence>
<evidence type="ECO:0000256" key="4">
    <source>
        <dbReference type="ARBA" id="ARBA00023015"/>
    </source>
</evidence>
<comment type="similarity">
    <text evidence="2 9">Belongs to the ARF family.</text>
</comment>
<dbReference type="GO" id="GO:0009734">
    <property type="term" value="P:auxin-activated signaling pathway"/>
    <property type="evidence" value="ECO:0007669"/>
    <property type="project" value="UniProtKB-KW"/>
</dbReference>
<dbReference type="Gene3D" id="2.40.330.10">
    <property type="entry name" value="DNA-binding pseudobarrel domain"/>
    <property type="match status" value="1"/>
</dbReference>
<evidence type="ECO:0000256" key="2">
    <source>
        <dbReference type="ARBA" id="ARBA00007853"/>
    </source>
</evidence>
<evidence type="ECO:0000313" key="12">
    <source>
        <dbReference type="EMBL" id="KAI7754306.1"/>
    </source>
</evidence>
<reference evidence="12" key="1">
    <citation type="submission" date="2022-06" db="EMBL/GenBank/DDBJ databases">
        <title>Uncovering the hologenomic basis of an extraordinary plant invasion.</title>
        <authorList>
            <person name="Bieker V.C."/>
            <person name="Martin M.D."/>
            <person name="Gilbert T."/>
            <person name="Hodgins K."/>
            <person name="Battlay P."/>
            <person name="Petersen B."/>
            <person name="Wilson J."/>
        </authorList>
    </citation>
    <scope>NUCLEOTIDE SEQUENCE</scope>
    <source>
        <strain evidence="12">AA19_3_7</strain>
        <tissue evidence="12">Leaf</tissue>
    </source>
</reference>
<dbReference type="SUPFAM" id="SSF101936">
    <property type="entry name" value="DNA-binding pseudobarrel domain"/>
    <property type="match status" value="1"/>
</dbReference>
<dbReference type="GO" id="GO:0003677">
    <property type="term" value="F:DNA binding"/>
    <property type="evidence" value="ECO:0007669"/>
    <property type="project" value="UniProtKB-KW"/>
</dbReference>
<keyword evidence="5 9" id="KW-0238">DNA-binding</keyword>
<keyword evidence="3" id="KW-0217">Developmental protein</keyword>
<dbReference type="InterPro" id="IPR003340">
    <property type="entry name" value="B3_DNA-bd"/>
</dbReference>
<dbReference type="InterPro" id="IPR044835">
    <property type="entry name" value="ARF_plant"/>
</dbReference>
<dbReference type="PANTHER" id="PTHR31384">
    <property type="entry name" value="AUXIN RESPONSE FACTOR 4-RELATED"/>
    <property type="match status" value="1"/>
</dbReference>
<comment type="subcellular location">
    <subcellularLocation>
        <location evidence="1 9">Nucleus</location>
    </subcellularLocation>
</comment>
<dbReference type="GO" id="GO:0005634">
    <property type="term" value="C:nucleus"/>
    <property type="evidence" value="ECO:0007669"/>
    <property type="project" value="UniProtKB-SubCell"/>
</dbReference>
<keyword evidence="13" id="KW-1185">Reference proteome</keyword>
<comment type="function">
    <text evidence="9">Auxin response factors (ARFs) are transcriptional factors that bind specifically to the DNA sequence 5'-TGTCTC-3' found in the auxin-responsive promoter elements (AuxREs).</text>
</comment>
<dbReference type="EMBL" id="JAMZMK010003901">
    <property type="protein sequence ID" value="KAI7754306.1"/>
    <property type="molecule type" value="Genomic_DNA"/>
</dbReference>
<evidence type="ECO:0000313" key="13">
    <source>
        <dbReference type="Proteomes" id="UP001206925"/>
    </source>
</evidence>
<comment type="subunit">
    <text evidence="9">Homodimers and heterodimers.</text>
</comment>
<dbReference type="CDD" id="cd10017">
    <property type="entry name" value="B3_DNA"/>
    <property type="match status" value="1"/>
</dbReference>
<feature type="non-terminal residue" evidence="12">
    <location>
        <position position="811"/>
    </location>
</feature>
<evidence type="ECO:0000256" key="8">
    <source>
        <dbReference type="ARBA" id="ARBA00023294"/>
    </source>
</evidence>
<comment type="caution">
    <text evidence="12">The sequence shown here is derived from an EMBL/GenBank/DDBJ whole genome shotgun (WGS) entry which is preliminary data.</text>
</comment>
<evidence type="ECO:0000256" key="5">
    <source>
        <dbReference type="ARBA" id="ARBA00023125"/>
    </source>
</evidence>
<dbReference type="Gene3D" id="2.30.30.1040">
    <property type="match status" value="1"/>
</dbReference>
<dbReference type="SMART" id="SM01019">
    <property type="entry name" value="B3"/>
    <property type="match status" value="1"/>
</dbReference>
<dbReference type="FunFam" id="2.30.30.1040:FF:000001">
    <property type="entry name" value="Auxin response factor"/>
    <property type="match status" value="1"/>
</dbReference>
<dbReference type="InterPro" id="IPR010525">
    <property type="entry name" value="ARF_dom"/>
</dbReference>
<dbReference type="PANTHER" id="PTHR31384:SF128">
    <property type="entry name" value="AUXIN RESPONSE FACTOR"/>
    <property type="match status" value="1"/>
</dbReference>
<feature type="region of interest" description="Disordered" evidence="10">
    <location>
        <begin position="1"/>
        <end position="20"/>
    </location>
</feature>
<evidence type="ECO:0000256" key="1">
    <source>
        <dbReference type="ARBA" id="ARBA00004123"/>
    </source>
</evidence>
<gene>
    <name evidence="12" type="ORF">M8C21_024822</name>
</gene>
<proteinExistence type="inferred from homology"/>
<evidence type="ECO:0000259" key="11">
    <source>
        <dbReference type="PROSITE" id="PS50863"/>
    </source>
</evidence>
<feature type="compositionally biased region" description="Low complexity" evidence="10">
    <location>
        <begin position="516"/>
        <end position="543"/>
    </location>
</feature>
<name>A0AAD5D4X6_AMBAR</name>
<feature type="region of interest" description="Disordered" evidence="10">
    <location>
        <begin position="779"/>
        <end position="811"/>
    </location>
</feature>
<evidence type="ECO:0000256" key="9">
    <source>
        <dbReference type="RuleBase" id="RU004561"/>
    </source>
</evidence>
<dbReference type="Gene3D" id="3.10.20.90">
    <property type="entry name" value="Phosphatidylinositol 3-kinase Catalytic Subunit, Chain A, domain 1"/>
    <property type="match status" value="1"/>
</dbReference>
<keyword evidence="6 9" id="KW-0804">Transcription</keyword>
<dbReference type="InterPro" id="IPR015300">
    <property type="entry name" value="DNA-bd_pseudobarrel_sf"/>
</dbReference>
<evidence type="ECO:0000256" key="10">
    <source>
        <dbReference type="SAM" id="MobiDB-lite"/>
    </source>
</evidence>